<dbReference type="NCBIfam" id="TIGR01554">
    <property type="entry name" value="major_cap_HK97"/>
    <property type="match status" value="1"/>
</dbReference>
<protein>
    <recommendedName>
        <fullName evidence="2">Phage capsid-like C-terminal domain-containing protein</fullName>
    </recommendedName>
</protein>
<proteinExistence type="predicted"/>
<dbReference type="Gene3D" id="3.30.2400.10">
    <property type="entry name" value="Major capsid protein gp5"/>
    <property type="match status" value="1"/>
</dbReference>
<comment type="subcellular location">
    <subcellularLocation>
        <location evidence="1">Virion</location>
    </subcellularLocation>
</comment>
<dbReference type="EMBL" id="JACIJG010000027">
    <property type="protein sequence ID" value="MBB5704296.1"/>
    <property type="molecule type" value="Genomic_DNA"/>
</dbReference>
<evidence type="ECO:0000259" key="2">
    <source>
        <dbReference type="Pfam" id="PF05065"/>
    </source>
</evidence>
<dbReference type="Gene3D" id="3.30.2320.10">
    <property type="entry name" value="hypothetical protein PF0899 domain"/>
    <property type="match status" value="1"/>
</dbReference>
<organism evidence="3 4">
    <name type="scientific">Brucella daejeonensis</name>
    <dbReference type="NCBI Taxonomy" id="659015"/>
    <lineage>
        <taxon>Bacteria</taxon>
        <taxon>Pseudomonadati</taxon>
        <taxon>Pseudomonadota</taxon>
        <taxon>Alphaproteobacteria</taxon>
        <taxon>Hyphomicrobiales</taxon>
        <taxon>Brucellaceae</taxon>
        <taxon>Brucella/Ochrobactrum group</taxon>
        <taxon>Brucella</taxon>
    </lineage>
</organism>
<dbReference type="InterPro" id="IPR024455">
    <property type="entry name" value="Phage_capsid"/>
</dbReference>
<accession>A0A7W9EQ02</accession>
<evidence type="ECO:0000313" key="3">
    <source>
        <dbReference type="EMBL" id="MBB5704296.1"/>
    </source>
</evidence>
<dbReference type="AlphaFoldDB" id="A0A7W9EQ02"/>
<keyword evidence="4" id="KW-1185">Reference proteome</keyword>
<name>A0A7W9EQ02_9HYPH</name>
<dbReference type="InterPro" id="IPR054612">
    <property type="entry name" value="Phage_capsid-like_C"/>
</dbReference>
<comment type="caution">
    <text evidence="3">The sequence shown here is derived from an EMBL/GenBank/DDBJ whole genome shotgun (WGS) entry which is preliminary data.</text>
</comment>
<dbReference type="Pfam" id="PF05065">
    <property type="entry name" value="Phage_capsid"/>
    <property type="match status" value="1"/>
</dbReference>
<evidence type="ECO:0000256" key="1">
    <source>
        <dbReference type="ARBA" id="ARBA00004328"/>
    </source>
</evidence>
<evidence type="ECO:0000313" key="4">
    <source>
        <dbReference type="Proteomes" id="UP000555546"/>
    </source>
</evidence>
<gene>
    <name evidence="3" type="ORF">FHS76_004213</name>
</gene>
<dbReference type="Proteomes" id="UP000555546">
    <property type="component" value="Unassembled WGS sequence"/>
</dbReference>
<sequence>MATYAEQIAAYENKRAANLKAMEDIMSKSAEKGETLDAAQQEEFDGLQADNDAIDSHLKRLRTLEKAAAEKAVPVAGGREGDGAQARAGVVVVPRAEKLDKGIAFARIAKVKALAKLDGESVRTVAKELYGETSSVFGFFAKAAVPAATTTHATWASPLVGDETSAFADFVEYLRPQTILGRFGANGIPSLRRVPFRVPLIGQTSGGEGYWVGEGKAKPLTKFDFERKTLEPLKVANIAVATEEVLRDSSPSAEAIIRDQLVAALRARLDTDFINPAKAAVAGTSPASITNGVTAIPSAGGTADDVRADIQKLFGAFIAANNAPTSGVWIMSATVALALSLMQNPLGQAEFPGISMNGGTLFGLPVIVSEYVPVVTGSTDPADDGAYVVLVNASDIYFADDGDVAVDLSREASLEMADNPAHNSGTPTPAQLVSMFQTNSVAFRAERTLNWMARRANAVQVLSAVKWGQ</sequence>
<dbReference type="SUPFAM" id="SSF56563">
    <property type="entry name" value="Major capsid protein gp5"/>
    <property type="match status" value="1"/>
</dbReference>
<reference evidence="3 4" key="1">
    <citation type="submission" date="2020-08" db="EMBL/GenBank/DDBJ databases">
        <title>Genomic Encyclopedia of Type Strains, Phase IV (KMG-IV): sequencing the most valuable type-strain genomes for metagenomic binning, comparative biology and taxonomic classification.</title>
        <authorList>
            <person name="Goeker M."/>
        </authorList>
    </citation>
    <scope>NUCLEOTIDE SEQUENCE [LARGE SCALE GENOMIC DNA]</scope>
    <source>
        <strain evidence="3 4">DSM 26944</strain>
    </source>
</reference>
<feature type="domain" description="Phage capsid-like C-terminal" evidence="2">
    <location>
        <begin position="199"/>
        <end position="462"/>
    </location>
</feature>
<dbReference type="RefSeq" id="WP_183657513.1">
    <property type="nucleotide sequence ID" value="NZ_JACIJG010000027.1"/>
</dbReference>